<dbReference type="EMBL" id="BMAW01121515">
    <property type="protein sequence ID" value="GFT94445.1"/>
    <property type="molecule type" value="Genomic_DNA"/>
</dbReference>
<feature type="region of interest" description="Disordered" evidence="1">
    <location>
        <begin position="1"/>
        <end position="25"/>
    </location>
</feature>
<evidence type="ECO:0000313" key="2">
    <source>
        <dbReference type="EMBL" id="GFT94445.1"/>
    </source>
</evidence>
<gene>
    <name evidence="2" type="ORF">NPIL_487631</name>
</gene>
<dbReference type="Proteomes" id="UP000887013">
    <property type="component" value="Unassembled WGS sequence"/>
</dbReference>
<reference evidence="2" key="1">
    <citation type="submission" date="2020-08" db="EMBL/GenBank/DDBJ databases">
        <title>Multicomponent nature underlies the extraordinary mechanical properties of spider dragline silk.</title>
        <authorList>
            <person name="Kono N."/>
            <person name="Nakamura H."/>
            <person name="Mori M."/>
            <person name="Yoshida Y."/>
            <person name="Ohtoshi R."/>
            <person name="Malay A.D."/>
            <person name="Moran D.A.P."/>
            <person name="Tomita M."/>
            <person name="Numata K."/>
            <person name="Arakawa K."/>
        </authorList>
    </citation>
    <scope>NUCLEOTIDE SEQUENCE</scope>
</reference>
<evidence type="ECO:0000313" key="3">
    <source>
        <dbReference type="Proteomes" id="UP000887013"/>
    </source>
</evidence>
<proteinExistence type="predicted"/>
<protein>
    <submittedName>
        <fullName evidence="2">Uncharacterized protein</fullName>
    </submittedName>
</protein>
<organism evidence="2 3">
    <name type="scientific">Nephila pilipes</name>
    <name type="common">Giant wood spider</name>
    <name type="synonym">Nephila maculata</name>
    <dbReference type="NCBI Taxonomy" id="299642"/>
    <lineage>
        <taxon>Eukaryota</taxon>
        <taxon>Metazoa</taxon>
        <taxon>Ecdysozoa</taxon>
        <taxon>Arthropoda</taxon>
        <taxon>Chelicerata</taxon>
        <taxon>Arachnida</taxon>
        <taxon>Araneae</taxon>
        <taxon>Araneomorphae</taxon>
        <taxon>Entelegynae</taxon>
        <taxon>Araneoidea</taxon>
        <taxon>Nephilidae</taxon>
        <taxon>Nephila</taxon>
    </lineage>
</organism>
<dbReference type="AlphaFoldDB" id="A0A8X6U9A8"/>
<keyword evidence="3" id="KW-1185">Reference proteome</keyword>
<accession>A0A8X6U9A8</accession>
<comment type="caution">
    <text evidence="2">The sequence shown here is derived from an EMBL/GenBank/DDBJ whole genome shotgun (WGS) entry which is preliminary data.</text>
</comment>
<evidence type="ECO:0000256" key="1">
    <source>
        <dbReference type="SAM" id="MobiDB-lite"/>
    </source>
</evidence>
<sequence>MNCRPGGREGLSSQESEGSKMTEAPSVSREVFFVVTALMHPIEHWVLAGLCDVMERTAFVHPNESVARWSRGVAAFLSGFECSE</sequence>
<name>A0A8X6U9A8_NEPPI</name>